<accession>A0A3A5MPZ4</accession>
<dbReference type="AlphaFoldDB" id="A0A3A5MPZ4"/>
<dbReference type="EMBL" id="QZVS01000078">
    <property type="protein sequence ID" value="RJT89033.1"/>
    <property type="molecule type" value="Genomic_DNA"/>
</dbReference>
<organism evidence="3 4">
    <name type="scientific">Cryobacterium melibiosiphilum</name>
    <dbReference type="NCBI Taxonomy" id="995039"/>
    <lineage>
        <taxon>Bacteria</taxon>
        <taxon>Bacillati</taxon>
        <taxon>Actinomycetota</taxon>
        <taxon>Actinomycetes</taxon>
        <taxon>Micrococcales</taxon>
        <taxon>Microbacteriaceae</taxon>
        <taxon>Cryobacterium</taxon>
    </lineage>
</organism>
<comment type="similarity">
    <text evidence="1">Belongs to the 4-hydroxybenzoyl-CoA thioesterase family.</text>
</comment>
<proteinExistence type="inferred from homology"/>
<dbReference type="Proteomes" id="UP000272015">
    <property type="component" value="Unassembled WGS sequence"/>
</dbReference>
<dbReference type="Pfam" id="PF13279">
    <property type="entry name" value="4HBT_2"/>
    <property type="match status" value="1"/>
</dbReference>
<evidence type="ECO:0000313" key="3">
    <source>
        <dbReference type="EMBL" id="RJT89033.1"/>
    </source>
</evidence>
<evidence type="ECO:0000256" key="2">
    <source>
        <dbReference type="ARBA" id="ARBA00022801"/>
    </source>
</evidence>
<keyword evidence="2" id="KW-0378">Hydrolase</keyword>
<evidence type="ECO:0000256" key="1">
    <source>
        <dbReference type="ARBA" id="ARBA00005953"/>
    </source>
</evidence>
<name>A0A3A5MPZ4_9MICO</name>
<dbReference type="CDD" id="cd00586">
    <property type="entry name" value="4HBT"/>
    <property type="match status" value="1"/>
</dbReference>
<dbReference type="SUPFAM" id="SSF54637">
    <property type="entry name" value="Thioesterase/thiol ester dehydrase-isomerase"/>
    <property type="match status" value="1"/>
</dbReference>
<dbReference type="GO" id="GO:0047617">
    <property type="term" value="F:fatty acyl-CoA hydrolase activity"/>
    <property type="evidence" value="ECO:0007669"/>
    <property type="project" value="TreeGrafter"/>
</dbReference>
<dbReference type="Gene3D" id="3.10.129.10">
    <property type="entry name" value="Hotdog Thioesterase"/>
    <property type="match status" value="1"/>
</dbReference>
<keyword evidence="4" id="KW-1185">Reference proteome</keyword>
<reference evidence="3 4" key="1">
    <citation type="submission" date="2018-09" db="EMBL/GenBank/DDBJ databases">
        <title>Novel species of Cryobacterium.</title>
        <authorList>
            <person name="Liu Q."/>
            <person name="Xin Y.-H."/>
        </authorList>
    </citation>
    <scope>NUCLEOTIDE SEQUENCE [LARGE SCALE GENOMIC DNA]</scope>
    <source>
        <strain evidence="3 4">Hh39</strain>
    </source>
</reference>
<dbReference type="OrthoDB" id="9799036at2"/>
<sequence length="153" mass="16969">MSTDTPRSGPNARETIIAVTLRWGDMDAFRHVNNVEYFRYLEEARARLFPTEGDGSSFLRRGIVIASQTLNYLAPLTYRREPVLVGLTVTTVGRSSFTLGCRVFDTDDADTDVVFATGSVVVVAFDDQAGRSRPLEPAERRWLESLGGVAHLD</sequence>
<dbReference type="InterPro" id="IPR029069">
    <property type="entry name" value="HotDog_dom_sf"/>
</dbReference>
<evidence type="ECO:0000313" key="4">
    <source>
        <dbReference type="Proteomes" id="UP000272015"/>
    </source>
</evidence>
<protein>
    <submittedName>
        <fullName evidence="3">Acyl-CoA thioesterase</fullName>
    </submittedName>
</protein>
<dbReference type="InterPro" id="IPR050563">
    <property type="entry name" value="4-hydroxybenzoyl-CoA_TE"/>
</dbReference>
<dbReference type="PANTHER" id="PTHR31793">
    <property type="entry name" value="4-HYDROXYBENZOYL-COA THIOESTERASE FAMILY MEMBER"/>
    <property type="match status" value="1"/>
</dbReference>
<dbReference type="PANTHER" id="PTHR31793:SF27">
    <property type="entry name" value="NOVEL THIOESTERASE SUPERFAMILY DOMAIN AND SAPOSIN A-TYPE DOMAIN CONTAINING PROTEIN (0610012H03RIK)"/>
    <property type="match status" value="1"/>
</dbReference>
<comment type="caution">
    <text evidence="3">The sequence shown here is derived from an EMBL/GenBank/DDBJ whole genome shotgun (WGS) entry which is preliminary data.</text>
</comment>
<dbReference type="RefSeq" id="WP_119974281.1">
    <property type="nucleotide sequence ID" value="NZ_JBHSQA010000016.1"/>
</dbReference>
<gene>
    <name evidence="3" type="ORF">D6T64_08655</name>
</gene>